<gene>
    <name evidence="10" type="primary">gatA</name>
    <name evidence="12" type="ORF">C2846_17055</name>
</gene>
<dbReference type="Gene3D" id="3.90.1300.10">
    <property type="entry name" value="Amidase signature (AS) domain"/>
    <property type="match status" value="1"/>
</dbReference>
<evidence type="ECO:0000259" key="11">
    <source>
        <dbReference type="Pfam" id="PF01425"/>
    </source>
</evidence>
<dbReference type="NCBIfam" id="TIGR00132">
    <property type="entry name" value="gatA"/>
    <property type="match status" value="1"/>
</dbReference>
<sequence>MHEKTLAELSQALRSKAISSVELTQHYLKRIEQFDGALNSYITVTPELALEQARTADARIAAGDAGPLTGIALAHKDLFCTQGVRTSCGSKMLDNFIAPYESTVTQRFIDAGTVMLGKTNMDEFAMGSSNESSFYGPVRNPWNSEHVPGGSSGGSAAAVAARLCAAATGTDTGGSIRQPAGFTALTGLKPTYGRVSRWGMIAYASSLDQGGPMARNAEDCALLLQAMAGFDPKDSTSVDAPVPDYSASLNDSLKGLRIGLPKEYFSAGLDSATAAAIETAVQQFQALGAEIKEISLPNAELAIPAYYVIAPAEASSNLSRFDGVRFGYRCDNPADLTDLYTRSRGEGFGAEVKRRILVGTYALSAGYYDAYYLKAQKIRRLIKNDFMAAYEQVDAILCPTSPTPAFRIGEKIDDPVSLYLTDIYTITANLAGVPGIALPAGFANGLPIGMQLLGPYFSEARLLNIAHQYQQHTDWHTRAPAGYRED</sequence>
<evidence type="ECO:0000313" key="13">
    <source>
        <dbReference type="Proteomes" id="UP000265745"/>
    </source>
</evidence>
<dbReference type="InterPro" id="IPR004412">
    <property type="entry name" value="GatA"/>
</dbReference>
<evidence type="ECO:0000256" key="5">
    <source>
        <dbReference type="ARBA" id="ARBA00022598"/>
    </source>
</evidence>
<keyword evidence="6 10" id="KW-0547">Nucleotide-binding</keyword>
<keyword evidence="7 10" id="KW-0067">ATP-binding</keyword>
<dbReference type="RefSeq" id="WP_119702039.1">
    <property type="nucleotide sequence ID" value="NZ_QJSA01000018.1"/>
</dbReference>
<comment type="function">
    <text evidence="10">Allows the formation of correctly charged Gln-tRNA(Gln) through the transamidation of misacylated Glu-tRNA(Gln) in organisms which lack glutaminyl-tRNA synthetase. The reaction takes place in the presence of glutamine and ATP through an activated gamma-phospho-Glu-tRNA(Gln).</text>
</comment>
<comment type="subunit">
    <text evidence="2 10">Heterotrimer of A, B and C subunits.</text>
</comment>
<dbReference type="PANTHER" id="PTHR11895">
    <property type="entry name" value="TRANSAMIDASE"/>
    <property type="match status" value="1"/>
</dbReference>
<dbReference type="PANTHER" id="PTHR11895:SF151">
    <property type="entry name" value="GLUTAMYL-TRNA(GLN) AMIDOTRANSFERASE SUBUNIT A"/>
    <property type="match status" value="1"/>
</dbReference>
<reference evidence="12 13" key="1">
    <citation type="submission" date="2018-06" db="EMBL/GenBank/DDBJ databases">
        <title>Pseudomonas jilinensis sp. nov., isolated from the production water of Jilin Oilfield in China.</title>
        <authorList>
            <person name="Wang J."/>
        </authorList>
    </citation>
    <scope>NUCLEOTIDE SEQUENCE [LARGE SCALE GENOMIC DNA]</scope>
    <source>
        <strain evidence="12 13">JS15-10A1</strain>
    </source>
</reference>
<feature type="active site" description="Charge relay system" evidence="10">
    <location>
        <position position="151"/>
    </location>
</feature>
<evidence type="ECO:0000256" key="2">
    <source>
        <dbReference type="ARBA" id="ARBA00011123"/>
    </source>
</evidence>
<protein>
    <recommendedName>
        <fullName evidence="4 10">Glutamyl-tRNA(Gln) amidotransferase subunit A</fullName>
        <shortName evidence="10">Glu-ADT subunit A</shortName>
        <ecNumber evidence="3 10">6.3.5.7</ecNumber>
    </recommendedName>
</protein>
<dbReference type="SUPFAM" id="SSF75304">
    <property type="entry name" value="Amidase signature (AS) enzymes"/>
    <property type="match status" value="1"/>
</dbReference>
<evidence type="ECO:0000256" key="7">
    <source>
        <dbReference type="ARBA" id="ARBA00022840"/>
    </source>
</evidence>
<evidence type="ECO:0000256" key="6">
    <source>
        <dbReference type="ARBA" id="ARBA00022741"/>
    </source>
</evidence>
<evidence type="ECO:0000256" key="10">
    <source>
        <dbReference type="HAMAP-Rule" id="MF_00120"/>
    </source>
</evidence>
<keyword evidence="13" id="KW-1185">Reference proteome</keyword>
<evidence type="ECO:0000256" key="4">
    <source>
        <dbReference type="ARBA" id="ARBA00014428"/>
    </source>
</evidence>
<feature type="active site" description="Charge relay system" evidence="10">
    <location>
        <position position="76"/>
    </location>
</feature>
<dbReference type="GO" id="GO:0006412">
    <property type="term" value="P:translation"/>
    <property type="evidence" value="ECO:0007669"/>
    <property type="project" value="UniProtKB-UniRule"/>
</dbReference>
<dbReference type="Proteomes" id="UP000265745">
    <property type="component" value="Unassembled WGS sequence"/>
</dbReference>
<keyword evidence="8 10" id="KW-0648">Protein biosynthesis</keyword>
<comment type="similarity">
    <text evidence="1 10">Belongs to the amidase family. GatA subfamily.</text>
</comment>
<dbReference type="EC" id="6.3.5.7" evidence="3 10"/>
<dbReference type="GO" id="GO:0030956">
    <property type="term" value="C:glutamyl-tRNA(Gln) amidotransferase complex"/>
    <property type="evidence" value="ECO:0007669"/>
    <property type="project" value="InterPro"/>
</dbReference>
<dbReference type="InterPro" id="IPR023631">
    <property type="entry name" value="Amidase_dom"/>
</dbReference>
<dbReference type="Pfam" id="PF01425">
    <property type="entry name" value="Amidase"/>
    <property type="match status" value="1"/>
</dbReference>
<name>A0A396RT46_9PSED</name>
<feature type="active site" description="Acyl-ester intermediate" evidence="10">
    <location>
        <position position="175"/>
    </location>
</feature>
<evidence type="ECO:0000256" key="9">
    <source>
        <dbReference type="ARBA" id="ARBA00047407"/>
    </source>
</evidence>
<dbReference type="InterPro" id="IPR036928">
    <property type="entry name" value="AS_sf"/>
</dbReference>
<proteinExistence type="inferred from homology"/>
<dbReference type="GO" id="GO:0005524">
    <property type="term" value="F:ATP binding"/>
    <property type="evidence" value="ECO:0007669"/>
    <property type="project" value="UniProtKB-KW"/>
</dbReference>
<dbReference type="GO" id="GO:0016740">
    <property type="term" value="F:transferase activity"/>
    <property type="evidence" value="ECO:0007669"/>
    <property type="project" value="UniProtKB-KW"/>
</dbReference>
<dbReference type="InterPro" id="IPR000120">
    <property type="entry name" value="Amidase"/>
</dbReference>
<dbReference type="HAMAP" id="MF_00120">
    <property type="entry name" value="GatA"/>
    <property type="match status" value="1"/>
</dbReference>
<dbReference type="PROSITE" id="PS00571">
    <property type="entry name" value="AMIDASES"/>
    <property type="match status" value="1"/>
</dbReference>
<evidence type="ECO:0000256" key="1">
    <source>
        <dbReference type="ARBA" id="ARBA00008069"/>
    </source>
</evidence>
<evidence type="ECO:0000256" key="8">
    <source>
        <dbReference type="ARBA" id="ARBA00022917"/>
    </source>
</evidence>
<accession>A0A396RT46</accession>
<organism evidence="12 13">
    <name type="scientific">Pseudomonas jilinensis</name>
    <dbReference type="NCBI Taxonomy" id="2078689"/>
    <lineage>
        <taxon>Bacteria</taxon>
        <taxon>Pseudomonadati</taxon>
        <taxon>Pseudomonadota</taxon>
        <taxon>Gammaproteobacteria</taxon>
        <taxon>Pseudomonadales</taxon>
        <taxon>Pseudomonadaceae</taxon>
        <taxon>Pseudomonas</taxon>
    </lineage>
</organism>
<dbReference type="GO" id="GO:0050567">
    <property type="term" value="F:glutaminyl-tRNA synthase (glutamine-hydrolyzing) activity"/>
    <property type="evidence" value="ECO:0007669"/>
    <property type="project" value="UniProtKB-UniRule"/>
</dbReference>
<feature type="domain" description="Amidase" evidence="11">
    <location>
        <begin position="22"/>
        <end position="463"/>
    </location>
</feature>
<keyword evidence="12" id="KW-0808">Transferase</keyword>
<dbReference type="AlphaFoldDB" id="A0A396RT46"/>
<evidence type="ECO:0000313" key="12">
    <source>
        <dbReference type="EMBL" id="RHW19797.1"/>
    </source>
</evidence>
<comment type="catalytic activity">
    <reaction evidence="9 10">
        <text>L-glutamyl-tRNA(Gln) + L-glutamine + ATP + H2O = L-glutaminyl-tRNA(Gln) + L-glutamate + ADP + phosphate + H(+)</text>
        <dbReference type="Rhea" id="RHEA:17521"/>
        <dbReference type="Rhea" id="RHEA-COMP:9681"/>
        <dbReference type="Rhea" id="RHEA-COMP:9684"/>
        <dbReference type="ChEBI" id="CHEBI:15377"/>
        <dbReference type="ChEBI" id="CHEBI:15378"/>
        <dbReference type="ChEBI" id="CHEBI:29985"/>
        <dbReference type="ChEBI" id="CHEBI:30616"/>
        <dbReference type="ChEBI" id="CHEBI:43474"/>
        <dbReference type="ChEBI" id="CHEBI:58359"/>
        <dbReference type="ChEBI" id="CHEBI:78520"/>
        <dbReference type="ChEBI" id="CHEBI:78521"/>
        <dbReference type="ChEBI" id="CHEBI:456216"/>
        <dbReference type="EC" id="6.3.5.7"/>
    </reaction>
</comment>
<dbReference type="InterPro" id="IPR020556">
    <property type="entry name" value="Amidase_CS"/>
</dbReference>
<keyword evidence="5 10" id="KW-0436">Ligase</keyword>
<comment type="caution">
    <text evidence="12">The sequence shown here is derived from an EMBL/GenBank/DDBJ whole genome shotgun (WGS) entry which is preliminary data.</text>
</comment>
<dbReference type="EMBL" id="QJSA01000018">
    <property type="protein sequence ID" value="RHW19797.1"/>
    <property type="molecule type" value="Genomic_DNA"/>
</dbReference>
<evidence type="ECO:0000256" key="3">
    <source>
        <dbReference type="ARBA" id="ARBA00012739"/>
    </source>
</evidence>
<dbReference type="OrthoDB" id="9811471at2"/>